<dbReference type="Proteomes" id="UP000189670">
    <property type="component" value="Unassembled WGS sequence"/>
</dbReference>
<comment type="caution">
    <text evidence="1">The sequence shown here is derived from an EMBL/GenBank/DDBJ whole genome shotgun (WGS) entry which is preliminary data.</text>
</comment>
<accession>A0A1V1NR18</accession>
<dbReference type="EMBL" id="ATBP01003315">
    <property type="protein sequence ID" value="ETR65014.1"/>
    <property type="molecule type" value="Genomic_DNA"/>
</dbReference>
<name>A0A1V1NR18_9BACT</name>
<reference evidence="2" key="1">
    <citation type="submission" date="2012-11" db="EMBL/GenBank/DDBJ databases">
        <authorList>
            <person name="Lucero-Rivera Y.E."/>
            <person name="Tovar-Ramirez D."/>
        </authorList>
    </citation>
    <scope>NUCLEOTIDE SEQUENCE [LARGE SCALE GENOMIC DNA]</scope>
    <source>
        <strain evidence="2">Araruama</strain>
    </source>
</reference>
<evidence type="ECO:0000313" key="1">
    <source>
        <dbReference type="EMBL" id="ETR65014.1"/>
    </source>
</evidence>
<sequence length="140" mass="15151">MPLANARGSDSFVRGSDTMPLADARGSDSFEHGFNTISLANARGSDSNINKLLNLHFLPNQNGIATITLKAQSGAQYVTHSFAITVIPVDDAPIILQSIEDIIVDEDAPTTQIDLIPIFQISTMTTMPLSNKFLIIQIPR</sequence>
<organism evidence="1 2">
    <name type="scientific">Candidatus Magnetoglobus multicellularis str. Araruama</name>
    <dbReference type="NCBI Taxonomy" id="890399"/>
    <lineage>
        <taxon>Bacteria</taxon>
        <taxon>Pseudomonadati</taxon>
        <taxon>Thermodesulfobacteriota</taxon>
        <taxon>Desulfobacteria</taxon>
        <taxon>Desulfobacterales</taxon>
        <taxon>Desulfobacteraceae</taxon>
        <taxon>Candidatus Magnetoglobus</taxon>
    </lineage>
</organism>
<gene>
    <name evidence="1" type="ORF">OMM_14953</name>
</gene>
<evidence type="ECO:0000313" key="2">
    <source>
        <dbReference type="Proteomes" id="UP000189670"/>
    </source>
</evidence>
<proteinExistence type="predicted"/>
<dbReference type="AlphaFoldDB" id="A0A1V1NR18"/>
<protein>
    <submittedName>
        <fullName evidence="1">Uncharacterized protein</fullName>
    </submittedName>
</protein>